<dbReference type="AlphaFoldDB" id="A0A545T2Y4"/>
<evidence type="ECO:0000313" key="1">
    <source>
        <dbReference type="EMBL" id="TQV71570.1"/>
    </source>
</evidence>
<dbReference type="RefSeq" id="WP_142943969.1">
    <property type="nucleotide sequence ID" value="NZ_VIKR01000006.1"/>
</dbReference>
<dbReference type="Pfam" id="PF14539">
    <property type="entry name" value="DUF4442"/>
    <property type="match status" value="1"/>
</dbReference>
<gene>
    <name evidence="1" type="ORF">FLL45_20690</name>
</gene>
<organism evidence="1 2">
    <name type="scientific">Aliikangiella marina</name>
    <dbReference type="NCBI Taxonomy" id="1712262"/>
    <lineage>
        <taxon>Bacteria</taxon>
        <taxon>Pseudomonadati</taxon>
        <taxon>Pseudomonadota</taxon>
        <taxon>Gammaproteobacteria</taxon>
        <taxon>Oceanospirillales</taxon>
        <taxon>Pleioneaceae</taxon>
        <taxon>Aliikangiella</taxon>
    </lineage>
</organism>
<dbReference type="SUPFAM" id="SSF54637">
    <property type="entry name" value="Thioesterase/thiol ester dehydrase-isomerase"/>
    <property type="match status" value="1"/>
</dbReference>
<name>A0A545T2Y4_9GAMM</name>
<proteinExistence type="predicted"/>
<accession>A0A545T2Y4</accession>
<sequence>MKNQLAKIVDKLNAKPKWMRGWLLDYVLGSTIKFVGTAGVQCKKLTQQESIFVLKNRKKVQNHIGTVHAAATSLVAETASGMVVGMNIPDDKIPVLKTMHIDYTKRSTGNLRAHATISEEQVERLYKEEKGDTVISVTVTDDAGVEPVECQMTWAWVPKIRK</sequence>
<keyword evidence="2" id="KW-1185">Reference proteome</keyword>
<reference evidence="1 2" key="1">
    <citation type="submission" date="2019-06" db="EMBL/GenBank/DDBJ databases">
        <title>Draft genome of Aliikangiella marina GYP-15.</title>
        <authorList>
            <person name="Wang G."/>
        </authorList>
    </citation>
    <scope>NUCLEOTIDE SEQUENCE [LARGE SCALE GENOMIC DNA]</scope>
    <source>
        <strain evidence="1 2">GYP-15</strain>
    </source>
</reference>
<dbReference type="InterPro" id="IPR029069">
    <property type="entry name" value="HotDog_dom_sf"/>
</dbReference>
<evidence type="ECO:0000313" key="2">
    <source>
        <dbReference type="Proteomes" id="UP000317839"/>
    </source>
</evidence>
<protein>
    <submittedName>
        <fullName evidence="1">DUF4442 domain-containing protein</fullName>
    </submittedName>
</protein>
<dbReference type="EMBL" id="VIKR01000006">
    <property type="protein sequence ID" value="TQV71570.1"/>
    <property type="molecule type" value="Genomic_DNA"/>
</dbReference>
<dbReference type="CDD" id="cd03443">
    <property type="entry name" value="PaaI_thioesterase"/>
    <property type="match status" value="1"/>
</dbReference>
<comment type="caution">
    <text evidence="1">The sequence shown here is derived from an EMBL/GenBank/DDBJ whole genome shotgun (WGS) entry which is preliminary data.</text>
</comment>
<dbReference type="InterPro" id="IPR027961">
    <property type="entry name" value="DUF4442"/>
</dbReference>
<dbReference type="Proteomes" id="UP000317839">
    <property type="component" value="Unassembled WGS sequence"/>
</dbReference>
<dbReference type="Gene3D" id="3.10.129.10">
    <property type="entry name" value="Hotdog Thioesterase"/>
    <property type="match status" value="1"/>
</dbReference>
<dbReference type="OrthoDB" id="793353at2"/>